<name>A0A839Y4L6_9ACTN</name>
<gene>
    <name evidence="2" type="ORF">FHX36_001991</name>
</gene>
<feature type="transmembrane region" description="Helical" evidence="1">
    <location>
        <begin position="88"/>
        <end position="107"/>
    </location>
</feature>
<dbReference type="EMBL" id="JACIBU010000001">
    <property type="protein sequence ID" value="MBB3676256.1"/>
    <property type="molecule type" value="Genomic_DNA"/>
</dbReference>
<comment type="caution">
    <text evidence="2">The sequence shown here is derived from an EMBL/GenBank/DDBJ whole genome shotgun (WGS) entry which is preliminary data.</text>
</comment>
<organism evidence="2 3">
    <name type="scientific">Modestobacter versicolor</name>
    <dbReference type="NCBI Taxonomy" id="429133"/>
    <lineage>
        <taxon>Bacteria</taxon>
        <taxon>Bacillati</taxon>
        <taxon>Actinomycetota</taxon>
        <taxon>Actinomycetes</taxon>
        <taxon>Geodermatophilales</taxon>
        <taxon>Geodermatophilaceae</taxon>
        <taxon>Modestobacter</taxon>
    </lineage>
</organism>
<reference evidence="2 3" key="1">
    <citation type="submission" date="2020-08" db="EMBL/GenBank/DDBJ databases">
        <title>Sequencing the genomes of 1000 actinobacteria strains.</title>
        <authorList>
            <person name="Klenk H.-P."/>
        </authorList>
    </citation>
    <scope>NUCLEOTIDE SEQUENCE [LARGE SCALE GENOMIC DNA]</scope>
    <source>
        <strain evidence="2 3">DSM 16678</strain>
    </source>
</reference>
<protein>
    <submittedName>
        <fullName evidence="2">Peptidoglycan/LPS O-acetylase OafA/YrhL</fullName>
    </submittedName>
</protein>
<feature type="transmembrane region" description="Helical" evidence="1">
    <location>
        <begin position="37"/>
        <end position="55"/>
    </location>
</feature>
<sequence>MSASTLARVQTRFPSAVAVAVGLAAGFGVAQGTGVRALGGVVFAAGGLAAGWLWYRRRGAAVAAVLGAVYVVAFVLAHVLALGVGWPSWLAVGVVTAAAAVLSWVVADRPGSSVRVGDRSQPA</sequence>
<evidence type="ECO:0000256" key="1">
    <source>
        <dbReference type="SAM" id="Phobius"/>
    </source>
</evidence>
<keyword evidence="1" id="KW-0472">Membrane</keyword>
<proteinExistence type="predicted"/>
<dbReference type="AlphaFoldDB" id="A0A839Y4L6"/>
<evidence type="ECO:0000313" key="2">
    <source>
        <dbReference type="EMBL" id="MBB3676256.1"/>
    </source>
</evidence>
<dbReference type="RefSeq" id="WP_183513707.1">
    <property type="nucleotide sequence ID" value="NZ_JACIBU010000001.1"/>
</dbReference>
<keyword evidence="1" id="KW-0812">Transmembrane</keyword>
<dbReference type="Proteomes" id="UP000580718">
    <property type="component" value="Unassembled WGS sequence"/>
</dbReference>
<evidence type="ECO:0000313" key="3">
    <source>
        <dbReference type="Proteomes" id="UP000580718"/>
    </source>
</evidence>
<keyword evidence="1" id="KW-1133">Transmembrane helix</keyword>
<accession>A0A839Y4L6</accession>
<feature type="transmembrane region" description="Helical" evidence="1">
    <location>
        <begin position="62"/>
        <end position="82"/>
    </location>
</feature>
<feature type="transmembrane region" description="Helical" evidence="1">
    <location>
        <begin position="12"/>
        <end position="31"/>
    </location>
</feature>